<dbReference type="Gene3D" id="1.20.1250.20">
    <property type="entry name" value="MFS general substrate transporter like domains"/>
    <property type="match status" value="2"/>
</dbReference>
<dbReference type="InterPro" id="IPR036259">
    <property type="entry name" value="MFS_trans_sf"/>
</dbReference>
<feature type="transmembrane region" description="Helical" evidence="1">
    <location>
        <begin position="212"/>
        <end position="233"/>
    </location>
</feature>
<evidence type="ECO:0000313" key="2">
    <source>
        <dbReference type="EMBL" id="MBD3123118.1"/>
    </source>
</evidence>
<feature type="transmembrane region" description="Helical" evidence="1">
    <location>
        <begin position="245"/>
        <end position="266"/>
    </location>
</feature>
<feature type="transmembrane region" description="Helical" evidence="1">
    <location>
        <begin position="273"/>
        <end position="294"/>
    </location>
</feature>
<dbReference type="EMBL" id="MTCP01000019">
    <property type="protein sequence ID" value="OLY66734.1"/>
    <property type="molecule type" value="Genomic_DNA"/>
</dbReference>
<dbReference type="PANTHER" id="PTHR23537:SF1">
    <property type="entry name" value="SUGAR TRANSPORTER"/>
    <property type="match status" value="1"/>
</dbReference>
<feature type="transmembrane region" description="Helical" evidence="1">
    <location>
        <begin position="138"/>
        <end position="164"/>
    </location>
</feature>
<dbReference type="RefSeq" id="WP_016156407.1">
    <property type="nucleotide sequence ID" value="NZ_CP022049.2"/>
</dbReference>
<feature type="transmembrane region" description="Helical" evidence="1">
    <location>
        <begin position="170"/>
        <end position="192"/>
    </location>
</feature>
<dbReference type="EMBL" id="NAEW01000001">
    <property type="protein sequence ID" value="OQM43895.1"/>
    <property type="molecule type" value="Genomic_DNA"/>
</dbReference>
<feature type="transmembrane region" description="Helical" evidence="1">
    <location>
        <begin position="361"/>
        <end position="382"/>
    </location>
</feature>
<feature type="transmembrane region" description="Helical" evidence="1">
    <location>
        <begin position="333"/>
        <end position="355"/>
    </location>
</feature>
<dbReference type="CDD" id="cd06180">
    <property type="entry name" value="MFS_YjiJ"/>
    <property type="match status" value="1"/>
</dbReference>
<dbReference type="EMBL" id="JACXSK010000004">
    <property type="protein sequence ID" value="MBD3123118.1"/>
    <property type="molecule type" value="Genomic_DNA"/>
</dbReference>
<feature type="transmembrane region" description="Helical" evidence="1">
    <location>
        <begin position="109"/>
        <end position="131"/>
    </location>
</feature>
<sequence length="396" mass="42316">MDLDHNVIGHRQLSTAVFGMIVLTLGMGIGRFLYTPMLPVMLHEGIFNFSQLSLIASANYAGYLVGSLLFSFGIFGGLKNIKTMLICAALVTGLLIFAMAVVTHPDIVIVIRFIAGVASAGMMIFGSMLMLQHTHNPFVIASLFAGVGVGIFIGNEYVIAGIAYALNSKLLWIGASIISAVLFIALIILLPANKHVLPPQKKASSSEPNIQWWNLALLYGLAGFGYIIVATYLPLMARGVGNEFLANHIWSIVGLAVIPGCYGWLWAARKWSILSCLSVNLIVQASCVVMASFIHSPLLLTLSCIGFGATFMGTSSLVMPLAKKISAPQKINLLGLVTLTYGIGQIAGPLIVSAFQNNKNGMTISILSGACALFIAAGISYVQHSKVKYSQSWSKE</sequence>
<feature type="transmembrane region" description="Helical" evidence="1">
    <location>
        <begin position="85"/>
        <end position="103"/>
    </location>
</feature>
<accession>A0A1R0FQD6</accession>
<gene>
    <name evidence="3" type="ORF">BWD41_24115</name>
    <name evidence="4" type="ORF">BZK42_03215</name>
    <name evidence="2" type="ORF">ID160_10600</name>
</gene>
<keyword evidence="1" id="KW-0472">Membrane</keyword>
<proteinExistence type="predicted"/>
<keyword evidence="1" id="KW-1133">Transmembrane helix</keyword>
<dbReference type="GeneID" id="66274213"/>
<dbReference type="Pfam" id="PF06779">
    <property type="entry name" value="MFS_4"/>
    <property type="match status" value="1"/>
</dbReference>
<reference evidence="2" key="3">
    <citation type="submission" date="2020-09" db="EMBL/GenBank/DDBJ databases">
        <title>Characterization of IncC plasmids in Enterobacterales of food-producing animals originating from China.</title>
        <authorList>
            <person name="Zhang Y."/>
            <person name="Lei C.-W."/>
        </authorList>
    </citation>
    <scope>NUCLEOTIDE SEQUENCE</scope>
    <source>
        <strain evidence="2">CC1</strain>
    </source>
</reference>
<dbReference type="GO" id="GO:0005886">
    <property type="term" value="C:plasma membrane"/>
    <property type="evidence" value="ECO:0007669"/>
    <property type="project" value="TreeGrafter"/>
</dbReference>
<feature type="transmembrane region" description="Helical" evidence="1">
    <location>
        <begin position="300"/>
        <end position="321"/>
    </location>
</feature>
<feature type="transmembrane region" description="Helical" evidence="1">
    <location>
        <begin position="54"/>
        <end position="78"/>
    </location>
</feature>
<organism evidence="4 6">
    <name type="scientific">Citrobacter braakii</name>
    <dbReference type="NCBI Taxonomy" id="57706"/>
    <lineage>
        <taxon>Bacteria</taxon>
        <taxon>Pseudomonadati</taxon>
        <taxon>Pseudomonadota</taxon>
        <taxon>Gammaproteobacteria</taxon>
        <taxon>Enterobacterales</taxon>
        <taxon>Enterobacteriaceae</taxon>
        <taxon>Citrobacter</taxon>
        <taxon>Citrobacter freundii complex</taxon>
    </lineage>
</organism>
<evidence type="ECO:0000313" key="3">
    <source>
        <dbReference type="EMBL" id="OLY66734.1"/>
    </source>
</evidence>
<evidence type="ECO:0000313" key="6">
    <source>
        <dbReference type="Proteomes" id="UP000192573"/>
    </source>
</evidence>
<comment type="caution">
    <text evidence="4">The sequence shown here is derived from an EMBL/GenBank/DDBJ whole genome shotgun (WGS) entry which is preliminary data.</text>
</comment>
<evidence type="ECO:0000313" key="4">
    <source>
        <dbReference type="EMBL" id="OQM43895.1"/>
    </source>
</evidence>
<dbReference type="Proteomes" id="UP000605024">
    <property type="component" value="Unassembled WGS sequence"/>
</dbReference>
<dbReference type="InterPro" id="IPR010645">
    <property type="entry name" value="MFS_4"/>
</dbReference>
<dbReference type="AlphaFoldDB" id="A0A1R0FQD6"/>
<keyword evidence="1" id="KW-0812">Transmembrane</keyword>
<dbReference type="Proteomes" id="UP000192573">
    <property type="component" value="Unassembled WGS sequence"/>
</dbReference>
<protein>
    <submittedName>
        <fullName evidence="4">MFS transporter</fullName>
    </submittedName>
</protein>
<name>A0A1R0FQD6_CITBR</name>
<dbReference type="Proteomes" id="UP000185597">
    <property type="component" value="Unassembled WGS sequence"/>
</dbReference>
<evidence type="ECO:0000256" key="1">
    <source>
        <dbReference type="SAM" id="Phobius"/>
    </source>
</evidence>
<reference evidence="4 6" key="2">
    <citation type="submission" date="2017-03" db="EMBL/GenBank/DDBJ databases">
        <authorList>
            <person name="Afonso C.L."/>
            <person name="Miller P.J."/>
            <person name="Scott M.A."/>
            <person name="Spackman E."/>
            <person name="Goraichik I."/>
            <person name="Dimitrov K.M."/>
            <person name="Suarez D.L."/>
            <person name="Swayne D.E."/>
        </authorList>
    </citation>
    <scope>NUCLEOTIDE SEQUENCE [LARGE SCALE GENOMIC DNA]</scope>
    <source>
        <strain evidence="4 6">ATCC 51113</strain>
    </source>
</reference>
<dbReference type="OrthoDB" id="9797953at2"/>
<reference evidence="3 5" key="1">
    <citation type="submission" date="2017-01" db="EMBL/GenBank/DDBJ databases">
        <title>First report of the plasmid-mediated mcr-1 gene in Citrobacter freudii.</title>
        <authorList>
            <person name="Liu J."/>
            <person name="Yang Y."/>
            <person name="Li Y."/>
            <person name="Liu D."/>
            <person name="Tuo H."/>
            <person name="Davis M."/>
            <person name="Zhang A."/>
        </authorList>
    </citation>
    <scope>NUCLEOTIDE SEQUENCE [LARGE SCALE GENOMIC DNA]</scope>
    <source>
        <strain evidence="3 5">SCC4</strain>
    </source>
</reference>
<dbReference type="SUPFAM" id="SSF103473">
    <property type="entry name" value="MFS general substrate transporter"/>
    <property type="match status" value="1"/>
</dbReference>
<feature type="transmembrane region" description="Helical" evidence="1">
    <location>
        <begin position="12"/>
        <end position="34"/>
    </location>
</feature>
<dbReference type="PANTHER" id="PTHR23537">
    <property type="match status" value="1"/>
</dbReference>
<evidence type="ECO:0000313" key="5">
    <source>
        <dbReference type="Proteomes" id="UP000185597"/>
    </source>
</evidence>